<dbReference type="PANTHER" id="PTHR14154">
    <property type="entry name" value="UPF0041 BRAIN PROTEIN 44-RELATED"/>
    <property type="match status" value="1"/>
</dbReference>
<evidence type="ECO:0000313" key="10">
    <source>
        <dbReference type="EMBL" id="KOO27809.1"/>
    </source>
</evidence>
<dbReference type="EMBL" id="JWZX01002661">
    <property type="protein sequence ID" value="KOO27809.1"/>
    <property type="molecule type" value="Genomic_DNA"/>
</dbReference>
<evidence type="ECO:0000256" key="5">
    <source>
        <dbReference type="ARBA" id="ARBA00022792"/>
    </source>
</evidence>
<accession>A0A0M0JMI4</accession>
<evidence type="ECO:0000256" key="1">
    <source>
        <dbReference type="ARBA" id="ARBA00004448"/>
    </source>
</evidence>
<dbReference type="GO" id="GO:0005743">
    <property type="term" value="C:mitochondrial inner membrane"/>
    <property type="evidence" value="ECO:0007669"/>
    <property type="project" value="UniProtKB-SubCell"/>
</dbReference>
<dbReference type="AlphaFoldDB" id="A0A0M0JMI4"/>
<sequence>MATILRRLVTSTLLPTRLARFGLAGTAAATGRQLCTKAAAPPPPPPAAEPGVVQRIASKVASEFAEANSSPVKRFGFFGACCNWFLGGSAVYDASQKGAEVISLPMTCVMLCYSSLFARWAGWAVAPRNYVLAGSHIFNVIAQSNQLRRVLEYKLQHGGEAAKKEITELATKAATGAAIVTGLVIAGPAIQRVVAPIGPAFLSSAGGPFTIHPWPPVTKILISGTSMLEYDKPTEKISLSQYSALTLTGLIFSQYGLVVSPINYPLTSVNVLLFASSLWHLGRKVKADYM</sequence>
<dbReference type="InterPro" id="IPR005336">
    <property type="entry name" value="MPC"/>
</dbReference>
<evidence type="ECO:0000256" key="8">
    <source>
        <dbReference type="ARBA" id="ARBA00023136"/>
    </source>
</evidence>
<comment type="caution">
    <text evidence="10">The sequence shown here is derived from an EMBL/GenBank/DDBJ whole genome shotgun (WGS) entry which is preliminary data.</text>
</comment>
<keyword evidence="11" id="KW-1185">Reference proteome</keyword>
<comment type="similarity">
    <text evidence="2 9">Belongs to the mitochondrial pyruvate carrier (MPC) (TC 2.A.105) family.</text>
</comment>
<dbReference type="Pfam" id="PF03650">
    <property type="entry name" value="MPC"/>
    <property type="match status" value="2"/>
</dbReference>
<dbReference type="GO" id="GO:0006850">
    <property type="term" value="P:pyruvate import into mitochondria"/>
    <property type="evidence" value="ECO:0007669"/>
    <property type="project" value="InterPro"/>
</dbReference>
<keyword evidence="6" id="KW-1133">Transmembrane helix</keyword>
<evidence type="ECO:0000256" key="9">
    <source>
        <dbReference type="RuleBase" id="RU363100"/>
    </source>
</evidence>
<comment type="function">
    <text evidence="9">Mediates the uptake of pyruvate into mitochondria.</text>
</comment>
<evidence type="ECO:0000256" key="6">
    <source>
        <dbReference type="ARBA" id="ARBA00022989"/>
    </source>
</evidence>
<keyword evidence="8" id="KW-0472">Membrane</keyword>
<gene>
    <name evidence="10" type="ORF">Ctob_008327</name>
</gene>
<keyword evidence="7 9" id="KW-0496">Mitochondrion</keyword>
<evidence type="ECO:0000256" key="3">
    <source>
        <dbReference type="ARBA" id="ARBA00022448"/>
    </source>
</evidence>
<organism evidence="10 11">
    <name type="scientific">Chrysochromulina tobinii</name>
    <dbReference type="NCBI Taxonomy" id="1460289"/>
    <lineage>
        <taxon>Eukaryota</taxon>
        <taxon>Haptista</taxon>
        <taxon>Haptophyta</taxon>
        <taxon>Prymnesiophyceae</taxon>
        <taxon>Prymnesiales</taxon>
        <taxon>Chrysochromulinaceae</taxon>
        <taxon>Chrysochromulina</taxon>
    </lineage>
</organism>
<keyword evidence="5 9" id="KW-0999">Mitochondrion inner membrane</keyword>
<evidence type="ECO:0000256" key="4">
    <source>
        <dbReference type="ARBA" id="ARBA00022692"/>
    </source>
</evidence>
<comment type="subcellular location">
    <subcellularLocation>
        <location evidence="1 9">Mitochondrion inner membrane</location>
        <topology evidence="1 9">Multi-pass membrane protein</topology>
    </subcellularLocation>
</comment>
<evidence type="ECO:0000313" key="11">
    <source>
        <dbReference type="Proteomes" id="UP000037460"/>
    </source>
</evidence>
<reference evidence="11" key="1">
    <citation type="journal article" date="2015" name="PLoS Genet.">
        <title>Genome Sequence and Transcriptome Analyses of Chrysochromulina tobin: Metabolic Tools for Enhanced Algal Fitness in the Prominent Order Prymnesiales (Haptophyceae).</title>
        <authorList>
            <person name="Hovde B.T."/>
            <person name="Deodato C.R."/>
            <person name="Hunsperger H.M."/>
            <person name="Ryken S.A."/>
            <person name="Yost W."/>
            <person name="Jha R.K."/>
            <person name="Patterson J."/>
            <person name="Monnat R.J. Jr."/>
            <person name="Barlow S.B."/>
            <person name="Starkenburg S.R."/>
            <person name="Cattolico R.A."/>
        </authorList>
    </citation>
    <scope>NUCLEOTIDE SEQUENCE</scope>
    <source>
        <strain evidence="11">CCMP291</strain>
    </source>
</reference>
<keyword evidence="3 9" id="KW-0813">Transport</keyword>
<evidence type="ECO:0000256" key="7">
    <source>
        <dbReference type="ARBA" id="ARBA00023128"/>
    </source>
</evidence>
<proteinExistence type="inferred from homology"/>
<dbReference type="Proteomes" id="UP000037460">
    <property type="component" value="Unassembled WGS sequence"/>
</dbReference>
<dbReference type="OrthoDB" id="869189at2759"/>
<protein>
    <recommendedName>
        <fullName evidence="9">Mitochondrial pyruvate carrier</fullName>
    </recommendedName>
</protein>
<name>A0A0M0JMI4_9EUKA</name>
<keyword evidence="4" id="KW-0812">Transmembrane</keyword>
<evidence type="ECO:0000256" key="2">
    <source>
        <dbReference type="ARBA" id="ARBA00006416"/>
    </source>
</evidence>